<protein>
    <recommendedName>
        <fullName evidence="2">Fe/B12 periplasmic-binding domain-containing protein</fullName>
    </recommendedName>
</protein>
<accession>A0ABQ4V2F5</accession>
<dbReference type="CDD" id="cd01147">
    <property type="entry name" value="HemV-2"/>
    <property type="match status" value="1"/>
</dbReference>
<evidence type="ECO:0000313" key="4">
    <source>
        <dbReference type="Proteomes" id="UP001055093"/>
    </source>
</evidence>
<comment type="caution">
    <text evidence="3">The sequence shown here is derived from an EMBL/GenBank/DDBJ whole genome shotgun (WGS) entry which is preliminary data.</text>
</comment>
<dbReference type="RefSeq" id="WP_137829800.1">
    <property type="nucleotide sequence ID" value="NZ_BPRE01000026.1"/>
</dbReference>
<dbReference type="Pfam" id="PF01497">
    <property type="entry name" value="Peripla_BP_2"/>
    <property type="match status" value="1"/>
</dbReference>
<reference evidence="3" key="1">
    <citation type="journal article" date="2021" name="Front. Microbiol.">
        <title>Comprehensive Comparative Genomics and Phenotyping of Methylobacterium Species.</title>
        <authorList>
            <person name="Alessa O."/>
            <person name="Ogura Y."/>
            <person name="Fujitani Y."/>
            <person name="Takami H."/>
            <person name="Hayashi T."/>
            <person name="Sahin N."/>
            <person name="Tani A."/>
        </authorList>
    </citation>
    <scope>NUCLEOTIDE SEQUENCE</scope>
    <source>
        <strain evidence="3">DSM 14458</strain>
    </source>
</reference>
<evidence type="ECO:0000313" key="3">
    <source>
        <dbReference type="EMBL" id="GJE78508.1"/>
    </source>
</evidence>
<feature type="signal peptide" evidence="1">
    <location>
        <begin position="1"/>
        <end position="23"/>
    </location>
</feature>
<dbReference type="Gene3D" id="1.20.58.2180">
    <property type="match status" value="1"/>
</dbReference>
<dbReference type="PANTHER" id="PTHR30535:SF34">
    <property type="entry name" value="MOLYBDATE-BINDING PROTEIN MOLA"/>
    <property type="match status" value="1"/>
</dbReference>
<feature type="chain" id="PRO_5046338656" description="Fe/B12 periplasmic-binding domain-containing protein" evidence="1">
    <location>
        <begin position="24"/>
        <end position="348"/>
    </location>
</feature>
<organism evidence="3 4">
    <name type="scientific">Methylorubrum suomiense</name>
    <dbReference type="NCBI Taxonomy" id="144191"/>
    <lineage>
        <taxon>Bacteria</taxon>
        <taxon>Pseudomonadati</taxon>
        <taxon>Pseudomonadota</taxon>
        <taxon>Alphaproteobacteria</taxon>
        <taxon>Hyphomicrobiales</taxon>
        <taxon>Methylobacteriaceae</taxon>
        <taxon>Methylorubrum</taxon>
    </lineage>
</organism>
<dbReference type="InterPro" id="IPR002491">
    <property type="entry name" value="ABC_transptr_periplasmic_BD"/>
</dbReference>
<keyword evidence="4" id="KW-1185">Reference proteome</keyword>
<name>A0ABQ4V2F5_9HYPH</name>
<feature type="domain" description="Fe/B12 periplasmic-binding" evidence="2">
    <location>
        <begin position="42"/>
        <end position="308"/>
    </location>
</feature>
<dbReference type="InterPro" id="IPR050902">
    <property type="entry name" value="ABC_Transporter_SBP"/>
</dbReference>
<gene>
    <name evidence="3" type="ORF">BGCPKDLD_5125</name>
</gene>
<proteinExistence type="predicted"/>
<dbReference type="EMBL" id="BPRE01000026">
    <property type="protein sequence ID" value="GJE78508.1"/>
    <property type="molecule type" value="Genomic_DNA"/>
</dbReference>
<keyword evidence="1" id="KW-0732">Signal</keyword>
<dbReference type="PROSITE" id="PS50983">
    <property type="entry name" value="FE_B12_PBP"/>
    <property type="match status" value="1"/>
</dbReference>
<dbReference type="Gene3D" id="3.40.50.1980">
    <property type="entry name" value="Nitrogenase molybdenum iron protein domain"/>
    <property type="match status" value="2"/>
</dbReference>
<reference evidence="3" key="2">
    <citation type="submission" date="2021-08" db="EMBL/GenBank/DDBJ databases">
        <authorList>
            <person name="Tani A."/>
            <person name="Ola A."/>
            <person name="Ogura Y."/>
            <person name="Katsura K."/>
            <person name="Hayashi T."/>
        </authorList>
    </citation>
    <scope>NUCLEOTIDE SEQUENCE</scope>
    <source>
        <strain evidence="3">DSM 14458</strain>
    </source>
</reference>
<dbReference type="PANTHER" id="PTHR30535">
    <property type="entry name" value="VITAMIN B12-BINDING PROTEIN"/>
    <property type="match status" value="1"/>
</dbReference>
<sequence length="348" mass="36712">MPLLLRCLLALACLSVWPGPAAARMVTDAAGRRVEVPERIERVLAAGPPAAVLLYTLAPRKMIGWPRAPSPEERAFLTPDAAALPSTGRLTGRGGTANVEAVLALKPDLIVDIGSTGPTYASLADRVQAQTGIPYLLLDGSFSKVPETFRTLGAVIGVQAEGDALAAESERILTAVTAAVAAVPPERRPRVYYGRGPRGLETGLAGSINTEIIEAAGGRNVATAEGMGGLAGISPEQVLAWNPDVIVALDPAFAANLPNDPLWSGLKAVRDGRVYAAPVLPFGWVDAPPGVNRLIGLRWLAGLFFPDSFPEPLAEAVTRFYRRFYHVEPSPAQVEALLGATAPLDKRR</sequence>
<dbReference type="SUPFAM" id="SSF53807">
    <property type="entry name" value="Helical backbone' metal receptor"/>
    <property type="match status" value="1"/>
</dbReference>
<evidence type="ECO:0000259" key="2">
    <source>
        <dbReference type="PROSITE" id="PS50983"/>
    </source>
</evidence>
<evidence type="ECO:0000256" key="1">
    <source>
        <dbReference type="SAM" id="SignalP"/>
    </source>
</evidence>
<dbReference type="Proteomes" id="UP001055093">
    <property type="component" value="Unassembled WGS sequence"/>
</dbReference>